<reference evidence="5" key="3">
    <citation type="submission" date="2025-02" db="EMBL/GenBank/DDBJ databases">
        <authorList>
            <consortium name="NCBI Genome Project"/>
        </authorList>
    </citation>
    <scope>NUCLEOTIDE SEQUENCE</scope>
</reference>
<dbReference type="Proteomes" id="UP000197666">
    <property type="component" value="Unassembled WGS sequence"/>
</dbReference>
<organism evidence="3 4">
    <name type="scientific">Aspergillus niger</name>
    <dbReference type="NCBI Taxonomy" id="5061"/>
    <lineage>
        <taxon>Eukaryota</taxon>
        <taxon>Fungi</taxon>
        <taxon>Dikarya</taxon>
        <taxon>Ascomycota</taxon>
        <taxon>Pezizomycotina</taxon>
        <taxon>Eurotiomycetes</taxon>
        <taxon>Eurotiomycetidae</taxon>
        <taxon>Eurotiales</taxon>
        <taxon>Aspergillaceae</taxon>
        <taxon>Aspergillus</taxon>
        <taxon>Aspergillus subgen. Circumdati</taxon>
    </lineage>
</organism>
<dbReference type="VEuPathDB" id="FungiDB:An15g06670"/>
<evidence type="ECO:0000313" key="5">
    <source>
        <dbReference type="RefSeq" id="XP_001397195.1"/>
    </source>
</evidence>
<reference evidence="4" key="1">
    <citation type="submission" date="2018-10" db="EMBL/GenBank/DDBJ databases">
        <title>FDA dAtabase for Regulatory Grade micrObial Sequences (FDA-ARGOS): Supporting development and validation of Infectious Disease Dx tests.</title>
        <authorList>
            <person name="Kerrigan L."/>
            <person name="Tallon L."/>
            <person name="Sadzewicz L."/>
            <person name="Sengamalay N."/>
            <person name="Ott S."/>
            <person name="Godinez A."/>
            <person name="Nagaraj S."/>
            <person name="Vavikolanu K."/>
            <person name="Nadendla S."/>
            <person name="George J."/>
            <person name="Sichtig H."/>
        </authorList>
    </citation>
    <scope>NUCLEOTIDE SEQUENCE [LARGE SCALE GENOMIC DNA]</scope>
    <source>
        <strain evidence="4">FDAARGOS_311</strain>
    </source>
</reference>
<dbReference type="GO" id="GO:1990023">
    <property type="term" value="C:mitotic spindle midzone"/>
    <property type="evidence" value="ECO:0007669"/>
    <property type="project" value="TreeGrafter"/>
</dbReference>
<accession>A0A254UDS1</accession>
<dbReference type="PANTHER" id="PTHR19321:SF41">
    <property type="entry name" value="FASCETTO-RELATED"/>
    <property type="match status" value="1"/>
</dbReference>
<dbReference type="GO" id="GO:0008017">
    <property type="term" value="F:microtubule binding"/>
    <property type="evidence" value="ECO:0007669"/>
    <property type="project" value="InterPro"/>
</dbReference>
<evidence type="ECO:0000313" key="4">
    <source>
        <dbReference type="Proteomes" id="UP000197666"/>
    </source>
</evidence>
<reference evidence="5" key="4">
    <citation type="submission" date="2025-04" db="UniProtKB">
        <authorList>
            <consortium name="RefSeq"/>
        </authorList>
    </citation>
    <scope>IDENTIFICATION</scope>
</reference>
<feature type="compositionally biased region" description="Basic and acidic residues" evidence="2">
    <location>
        <begin position="402"/>
        <end position="411"/>
    </location>
</feature>
<dbReference type="GO" id="GO:0051256">
    <property type="term" value="P:mitotic spindle midzone assembly"/>
    <property type="evidence" value="ECO:0007669"/>
    <property type="project" value="TreeGrafter"/>
</dbReference>
<dbReference type="VEuPathDB" id="FungiDB:M747DRAFT_11742"/>
<keyword evidence="1" id="KW-0175">Coiled coil</keyword>
<feature type="region of interest" description="Disordered" evidence="2">
    <location>
        <begin position="460"/>
        <end position="709"/>
    </location>
</feature>
<evidence type="ECO:0000256" key="2">
    <source>
        <dbReference type="SAM" id="MobiDB-lite"/>
    </source>
</evidence>
<gene>
    <name evidence="5" type="ORF">An15g06670</name>
    <name evidence="3" type="ORF">CAN33_0014315</name>
</gene>
<dbReference type="KEGG" id="ang:An15g06670"/>
<evidence type="ECO:0000256" key="1">
    <source>
        <dbReference type="SAM" id="Coils"/>
    </source>
</evidence>
<dbReference type="OrthoDB" id="642895at2759"/>
<feature type="region of interest" description="Disordered" evidence="2">
    <location>
        <begin position="724"/>
        <end position="776"/>
    </location>
</feature>
<dbReference type="GeneID" id="4988268"/>
<feature type="compositionally biased region" description="Acidic residues" evidence="2">
    <location>
        <begin position="699"/>
        <end position="709"/>
    </location>
</feature>
<dbReference type="AlphaFoldDB" id="A0A254UDS1"/>
<feature type="compositionally biased region" description="Polar residues" evidence="2">
    <location>
        <begin position="683"/>
        <end position="698"/>
    </location>
</feature>
<protein>
    <submittedName>
        <fullName evidence="3">Thioesterase family protein</fullName>
    </submittedName>
</protein>
<dbReference type="InterPro" id="IPR007145">
    <property type="entry name" value="MAP65_Ase1_PRC1"/>
</dbReference>
<sequence>MAVDTSYLTTQVNNIVTQLHGIFDDIGVPNHERESREAELFSALSETLNNHLKLVDNEKKDMEDEAQNLIEAIQHMEKSLVDEKANGQYQLDHNELRISYPLNRCLAFLREEHNALSKLHKERFEQVRKLVEALESYASHLEPTFVAIELPPTAPGSTISPSFDLSPSYVTALDSEFTRVYEEYHRRLEFVQSTSEEIIKLWAELGTPQVQTDTNIVKYYRESPEQLGLHESDLANLMAKREKLLGEKKGRERKLMDLKNAVEALWERFGVEDCDRKAFMNANRGCGLRTINEFEDELSRLNELKRQNLHLFVEDARCRLQELWDSLYFSEEEMLDFTPAFSDVCSDALLEAHEAEIARLETLKEQRAPTLQLIEKHKSLLSEREALAVSSQDASRLMARGNKGERRDPGKLLREEKMRKRIAKELPKVEADLRKELERWEDEYGRPFLVHGERYLDELTPVVAKPPPRSKTPGPTSAKRPTPAQPPRPASVMSSRPGSAMRGPLPPRSASKTPTAHPTTKYNTIGPAAGRAGAKSPSKIPARVPLGNMPHGSNSPRRGGPGTYSSSTVNGKMPAPRAPPPRMRALTGGESREDRAAYLFEPPRSASALSNSFVRPVSPEDVYDDRNQRSFVSSSAFSQRSTGFSQSSHSSASSLSLSSSMQGYPKPNPYLQQMPPPPAPRQVSNSTVQTAVSGSENWETFDDGSESEADASDVYYAKLRAAHGKRLADPEENQNRSLGGKKAKGIRSVSPDEPAPQMGNMVRVSDAEWTDDLEPY</sequence>
<feature type="compositionally biased region" description="Polar residues" evidence="2">
    <location>
        <begin position="510"/>
        <end position="523"/>
    </location>
</feature>
<dbReference type="PANTHER" id="PTHR19321">
    <property type="entry name" value="PROTEIN REGULATOR OF CYTOKINESIS 1 PRC1-RELATED"/>
    <property type="match status" value="1"/>
</dbReference>
<dbReference type="GO" id="GO:0005737">
    <property type="term" value="C:cytoplasm"/>
    <property type="evidence" value="ECO:0007669"/>
    <property type="project" value="TreeGrafter"/>
</dbReference>
<reference evidence="3" key="2">
    <citation type="submission" date="2019-02" db="EMBL/GenBank/DDBJ databases">
        <title>FDA dAtabase for Regulatory Grade micrObial Sequences (FDA-ARGOS): Supporting development and validation of Infectious Disease Dx tests.</title>
        <authorList>
            <person name="Kerrigan L."/>
            <person name="Tallon L.J."/>
            <person name="Sadzewicz L."/>
            <person name="Sengamalay N."/>
            <person name="Ott S."/>
            <person name="Godinez A."/>
            <person name="Nagaraj S."/>
            <person name="Vavikolanu K."/>
            <person name="Vyas G."/>
            <person name="Nadendla S."/>
            <person name="Aluvathingal J."/>
            <person name="Sichtig H."/>
        </authorList>
    </citation>
    <scope>NUCLEOTIDE SEQUENCE</scope>
    <source>
        <strain evidence="3">FDAARGOS_311</strain>
    </source>
</reference>
<dbReference type="eggNOG" id="KOG4302">
    <property type="taxonomic scope" value="Eukaryota"/>
</dbReference>
<feature type="compositionally biased region" description="Low complexity" evidence="2">
    <location>
        <begin position="629"/>
        <end position="660"/>
    </location>
</feature>
<dbReference type="Gene3D" id="1.20.58.1520">
    <property type="match status" value="1"/>
</dbReference>
<dbReference type="VEuPathDB" id="FungiDB:ASPNIDRAFT2_1120184"/>
<dbReference type="Pfam" id="PF03999">
    <property type="entry name" value="MAP65_ASE1"/>
    <property type="match status" value="1"/>
</dbReference>
<feature type="coiled-coil region" evidence="1">
    <location>
        <begin position="45"/>
        <end position="86"/>
    </location>
</feature>
<dbReference type="VEuPathDB" id="FungiDB:ATCC64974_27650"/>
<dbReference type="EMBL" id="NKJJ02000009">
    <property type="protein sequence ID" value="TPR03312.1"/>
    <property type="molecule type" value="Genomic_DNA"/>
</dbReference>
<evidence type="ECO:0000313" key="3">
    <source>
        <dbReference type="EMBL" id="TPR03312.1"/>
    </source>
</evidence>
<proteinExistence type="predicted"/>
<name>A0A254UDS1_ASPNG</name>
<dbReference type="RefSeq" id="XP_001397195.1">
    <property type="nucleotide sequence ID" value="XM_001397158.3"/>
</dbReference>
<feature type="region of interest" description="Disordered" evidence="2">
    <location>
        <begin position="392"/>
        <end position="411"/>
    </location>
</feature>